<organism evidence="1 2">
    <name type="scientific">Testicularia cyperi</name>
    <dbReference type="NCBI Taxonomy" id="1882483"/>
    <lineage>
        <taxon>Eukaryota</taxon>
        <taxon>Fungi</taxon>
        <taxon>Dikarya</taxon>
        <taxon>Basidiomycota</taxon>
        <taxon>Ustilaginomycotina</taxon>
        <taxon>Ustilaginomycetes</taxon>
        <taxon>Ustilaginales</taxon>
        <taxon>Anthracoideaceae</taxon>
        <taxon>Testicularia</taxon>
    </lineage>
</organism>
<evidence type="ECO:0000313" key="2">
    <source>
        <dbReference type="Proteomes" id="UP000246740"/>
    </source>
</evidence>
<reference evidence="1 2" key="1">
    <citation type="journal article" date="2018" name="Mol. Biol. Evol.">
        <title>Broad Genomic Sampling Reveals a Smut Pathogenic Ancestry of the Fungal Clade Ustilaginomycotina.</title>
        <authorList>
            <person name="Kijpornyongpan T."/>
            <person name="Mondo S.J."/>
            <person name="Barry K."/>
            <person name="Sandor L."/>
            <person name="Lee J."/>
            <person name="Lipzen A."/>
            <person name="Pangilinan J."/>
            <person name="LaButti K."/>
            <person name="Hainaut M."/>
            <person name="Henrissat B."/>
            <person name="Grigoriev I.V."/>
            <person name="Spatafora J.W."/>
            <person name="Aime M.C."/>
        </authorList>
    </citation>
    <scope>NUCLEOTIDE SEQUENCE [LARGE SCALE GENOMIC DNA]</scope>
    <source>
        <strain evidence="1 2">MCA 3645</strain>
    </source>
</reference>
<gene>
    <name evidence="1" type="ORF">BCV70DRAFT_235047</name>
</gene>
<dbReference type="Proteomes" id="UP000246740">
    <property type="component" value="Unassembled WGS sequence"/>
</dbReference>
<protein>
    <submittedName>
        <fullName evidence="1">Uncharacterized protein</fullName>
    </submittedName>
</protein>
<dbReference type="InParanoid" id="A0A317XYH3"/>
<keyword evidence="2" id="KW-1185">Reference proteome</keyword>
<proteinExistence type="predicted"/>
<sequence>MSQLYSSPQLRSSKPHFVRMRPIFDHVNQLTQHEISSFLQPNNLRYQNRDKLLRNVAPLDEILRFYEMPEIRYRFLAHLGIHPDDKSVNNVFNVLELHRELLYMSLEFVRN</sequence>
<dbReference type="AlphaFoldDB" id="A0A317XYH3"/>
<dbReference type="EMBL" id="KZ819188">
    <property type="protein sequence ID" value="PWZ03345.1"/>
    <property type="molecule type" value="Genomic_DNA"/>
</dbReference>
<name>A0A317XYH3_9BASI</name>
<evidence type="ECO:0000313" key="1">
    <source>
        <dbReference type="EMBL" id="PWZ03345.1"/>
    </source>
</evidence>
<accession>A0A317XYH3</accession>